<dbReference type="EMBL" id="WTPW01000736">
    <property type="protein sequence ID" value="KAF0484193.1"/>
    <property type="molecule type" value="Genomic_DNA"/>
</dbReference>
<reference evidence="2 3" key="1">
    <citation type="journal article" date="2019" name="Environ. Microbiol.">
        <title>At the nexus of three kingdoms: the genome of the mycorrhizal fungus Gigaspora margarita provides insights into plant, endobacterial and fungal interactions.</title>
        <authorList>
            <person name="Venice F."/>
            <person name="Ghignone S."/>
            <person name="Salvioli di Fossalunga A."/>
            <person name="Amselem J."/>
            <person name="Novero M."/>
            <person name="Xianan X."/>
            <person name="Sedzielewska Toro K."/>
            <person name="Morin E."/>
            <person name="Lipzen A."/>
            <person name="Grigoriev I.V."/>
            <person name="Henrissat B."/>
            <person name="Martin F.M."/>
            <person name="Bonfante P."/>
        </authorList>
    </citation>
    <scope>NUCLEOTIDE SEQUENCE [LARGE SCALE GENOMIC DNA]</scope>
    <source>
        <strain evidence="2 3">BEG34</strain>
    </source>
</reference>
<accession>A0A8H4AE31</accession>
<gene>
    <name evidence="2" type="ORF">F8M41_023065</name>
</gene>
<dbReference type="AlphaFoldDB" id="A0A8H4AE31"/>
<evidence type="ECO:0000256" key="1">
    <source>
        <dbReference type="SAM" id="MobiDB-lite"/>
    </source>
</evidence>
<feature type="compositionally biased region" description="Basic and acidic residues" evidence="1">
    <location>
        <begin position="67"/>
        <end position="83"/>
    </location>
</feature>
<dbReference type="Proteomes" id="UP000439903">
    <property type="component" value="Unassembled WGS sequence"/>
</dbReference>
<keyword evidence="3" id="KW-1185">Reference proteome</keyword>
<proteinExistence type="predicted"/>
<name>A0A8H4AE31_GIGMA</name>
<comment type="caution">
    <text evidence="2">The sequence shown here is derived from an EMBL/GenBank/DDBJ whole genome shotgun (WGS) entry which is preliminary data.</text>
</comment>
<feature type="compositionally biased region" description="Basic and acidic residues" evidence="1">
    <location>
        <begin position="49"/>
        <end position="59"/>
    </location>
</feature>
<evidence type="ECO:0000313" key="2">
    <source>
        <dbReference type="EMBL" id="KAF0484193.1"/>
    </source>
</evidence>
<dbReference type="OrthoDB" id="10579222at2759"/>
<feature type="region of interest" description="Disordered" evidence="1">
    <location>
        <begin position="31"/>
        <end position="105"/>
    </location>
</feature>
<sequence>MTSAKLKYKNGMVKDNNYLDWLEDFIYNTNEDKSNNLGQYYQNGIEPETNERKEPDHNQETAIMEWNPKEKLVDNDDPDKSDQELLVENDNTSNKEKKYNRLKKPLEGKALHRTCEKWKQKVDKF</sequence>
<protein>
    <submittedName>
        <fullName evidence="2">Uncharacterized protein</fullName>
    </submittedName>
</protein>
<feature type="compositionally biased region" description="Basic and acidic residues" evidence="1">
    <location>
        <begin position="93"/>
        <end position="105"/>
    </location>
</feature>
<organism evidence="2 3">
    <name type="scientific">Gigaspora margarita</name>
    <dbReference type="NCBI Taxonomy" id="4874"/>
    <lineage>
        <taxon>Eukaryota</taxon>
        <taxon>Fungi</taxon>
        <taxon>Fungi incertae sedis</taxon>
        <taxon>Mucoromycota</taxon>
        <taxon>Glomeromycotina</taxon>
        <taxon>Glomeromycetes</taxon>
        <taxon>Diversisporales</taxon>
        <taxon>Gigasporaceae</taxon>
        <taxon>Gigaspora</taxon>
    </lineage>
</organism>
<evidence type="ECO:0000313" key="3">
    <source>
        <dbReference type="Proteomes" id="UP000439903"/>
    </source>
</evidence>